<dbReference type="Proteomes" id="UP000320811">
    <property type="component" value="Unassembled WGS sequence"/>
</dbReference>
<dbReference type="OrthoDB" id="767755at2"/>
<dbReference type="AlphaFoldDB" id="A0A561PP08"/>
<evidence type="ECO:0000313" key="1">
    <source>
        <dbReference type="EMBL" id="TWF39854.1"/>
    </source>
</evidence>
<gene>
    <name evidence="1" type="ORF">FHW36_105294</name>
</gene>
<organism evidence="1 2">
    <name type="scientific">Chitinophaga polysaccharea</name>
    <dbReference type="NCBI Taxonomy" id="1293035"/>
    <lineage>
        <taxon>Bacteria</taxon>
        <taxon>Pseudomonadati</taxon>
        <taxon>Bacteroidota</taxon>
        <taxon>Chitinophagia</taxon>
        <taxon>Chitinophagales</taxon>
        <taxon>Chitinophagaceae</taxon>
        <taxon>Chitinophaga</taxon>
    </lineage>
</organism>
<dbReference type="PROSITE" id="PS51257">
    <property type="entry name" value="PROKAR_LIPOPROTEIN"/>
    <property type="match status" value="1"/>
</dbReference>
<evidence type="ECO:0000313" key="2">
    <source>
        <dbReference type="Proteomes" id="UP000320811"/>
    </source>
</evidence>
<dbReference type="EMBL" id="VIWO01000005">
    <property type="protein sequence ID" value="TWF39854.1"/>
    <property type="molecule type" value="Genomic_DNA"/>
</dbReference>
<sequence length="377" mass="43090">MYKHTFTGIVAMVLACVGCHPQESNTKQAAQTDSVKPIENVYTMNAALLKKHKELQMRLEASEDGSYPIYKYTETDVNVALPAIAEGLKAQHFVQLSDDAFKARIRSIFGDVFEPGSCDTQKHEQFITLFDGKKKEDEEYWYTVDNIFVSTGYHFITHVPLVGDFVEFTDSAHYKIQLLPTMVSRNKYLLNDSKADLAILLANDSAFLKRLVKQYGYTKEPRINDLAMNDYARMDDNHIGTVGETIFVKDCKGKMSIREDLLTWIKDHTTAEDHRLLDGLNWYASALYDNSGSTEFTGQKPFERWSLEEKRKIVAYIANIYVPLFHALVPKNPATWPAGTILENLFLEDKGLRDYLIQQQYFGLPALRKEIEPSIVK</sequence>
<proteinExistence type="predicted"/>
<dbReference type="RefSeq" id="WP_145671033.1">
    <property type="nucleotide sequence ID" value="NZ_VIWO01000005.1"/>
</dbReference>
<reference evidence="1 2" key="1">
    <citation type="submission" date="2019-06" db="EMBL/GenBank/DDBJ databases">
        <title>Sorghum-associated microbial communities from plants grown in Nebraska, USA.</title>
        <authorList>
            <person name="Schachtman D."/>
        </authorList>
    </citation>
    <scope>NUCLEOTIDE SEQUENCE [LARGE SCALE GENOMIC DNA]</scope>
    <source>
        <strain evidence="1 2">1209</strain>
    </source>
</reference>
<comment type="caution">
    <text evidence="1">The sequence shown here is derived from an EMBL/GenBank/DDBJ whole genome shotgun (WGS) entry which is preliminary data.</text>
</comment>
<protein>
    <submittedName>
        <fullName evidence="1">Uncharacterized protein</fullName>
    </submittedName>
</protein>
<accession>A0A561PP08</accession>
<keyword evidence="2" id="KW-1185">Reference proteome</keyword>
<name>A0A561PP08_9BACT</name>